<keyword evidence="1" id="KW-0472">Membrane</keyword>
<evidence type="ECO:0000256" key="1">
    <source>
        <dbReference type="SAM" id="Phobius"/>
    </source>
</evidence>
<reference evidence="2 3" key="1">
    <citation type="submission" date="2012-06" db="EMBL/GenBank/DDBJ databases">
        <title>Complete sequence of Thiocystis violascens DSM 198.</title>
        <authorList>
            <consortium name="US DOE Joint Genome Institute"/>
            <person name="Lucas S."/>
            <person name="Han J."/>
            <person name="Lapidus A."/>
            <person name="Cheng J.-F."/>
            <person name="Goodwin L."/>
            <person name="Pitluck S."/>
            <person name="Peters L."/>
            <person name="Ovchinnikova G."/>
            <person name="Teshima H."/>
            <person name="Detter J.C."/>
            <person name="Han C."/>
            <person name="Tapia R."/>
            <person name="Land M."/>
            <person name="Hauser L."/>
            <person name="Kyrpides N."/>
            <person name="Ivanova N."/>
            <person name="Pagani I."/>
            <person name="Vogl K."/>
            <person name="Liu Z."/>
            <person name="Frigaard N.-U."/>
            <person name="Bryant D."/>
            <person name="Woyke T."/>
        </authorList>
    </citation>
    <scope>NUCLEOTIDE SEQUENCE [LARGE SCALE GENOMIC DNA]</scope>
    <source>
        <strain evidence="3">ATCC 17096 / DSM 198 / 6111</strain>
    </source>
</reference>
<name>I3Y5K4_THIV6</name>
<feature type="transmembrane region" description="Helical" evidence="1">
    <location>
        <begin position="213"/>
        <end position="242"/>
    </location>
</feature>
<dbReference type="eggNOG" id="COG5473">
    <property type="taxonomic scope" value="Bacteria"/>
</dbReference>
<dbReference type="Proteomes" id="UP000006062">
    <property type="component" value="Chromosome"/>
</dbReference>
<sequence length="258" mass="27762">MRTNAVQPNRSTLVSAPTIRRADLAEPLDWLAAGIRSFAAAPAGSLLYGTLFAAACWSTLALTRSLPWFALAFLTGLMLLGPFLAAGLYVAARQQDAGEPISIRGSFALLWERRTNLSLFALFLGLIAAAWVRLSALLFAIQFTTLSPSTNDYLGLLSGHFDPVVTGFFVGIGLLLAGTVFVTSAVAIPMILDRDVGPITAMQTSYRTVLTNWPAMLLWAALIVLLSGIGLLTLFVGMIPLFPVLGYATWHSYRRLVA</sequence>
<evidence type="ECO:0000313" key="2">
    <source>
        <dbReference type="EMBL" id="AFL72272.1"/>
    </source>
</evidence>
<evidence type="ECO:0000313" key="3">
    <source>
        <dbReference type="Proteomes" id="UP000006062"/>
    </source>
</evidence>
<dbReference type="RefSeq" id="WP_014776780.1">
    <property type="nucleotide sequence ID" value="NC_018012.1"/>
</dbReference>
<dbReference type="STRING" id="765911.Thivi_0202"/>
<feature type="transmembrane region" description="Helical" evidence="1">
    <location>
        <begin position="119"/>
        <end position="144"/>
    </location>
</feature>
<dbReference type="HOGENOM" id="CLU_067791_0_0_6"/>
<accession>I3Y5K4</accession>
<dbReference type="Pfam" id="PF09955">
    <property type="entry name" value="DUF2189"/>
    <property type="match status" value="1"/>
</dbReference>
<feature type="transmembrane region" description="Helical" evidence="1">
    <location>
        <begin position="164"/>
        <end position="192"/>
    </location>
</feature>
<dbReference type="EMBL" id="CP003154">
    <property type="protein sequence ID" value="AFL72272.1"/>
    <property type="molecule type" value="Genomic_DNA"/>
</dbReference>
<proteinExistence type="predicted"/>
<dbReference type="OrthoDB" id="5621705at2"/>
<protein>
    <submittedName>
        <fullName evidence="2">Putative integral membrane protein</fullName>
    </submittedName>
</protein>
<dbReference type="AlphaFoldDB" id="I3Y5K4"/>
<feature type="transmembrane region" description="Helical" evidence="1">
    <location>
        <begin position="68"/>
        <end position="92"/>
    </location>
</feature>
<keyword evidence="1" id="KW-0812">Transmembrane</keyword>
<keyword evidence="1" id="KW-1133">Transmembrane helix</keyword>
<dbReference type="InterPro" id="IPR018692">
    <property type="entry name" value="DUF2189"/>
</dbReference>
<keyword evidence="3" id="KW-1185">Reference proteome</keyword>
<feature type="transmembrane region" description="Helical" evidence="1">
    <location>
        <begin position="45"/>
        <end position="62"/>
    </location>
</feature>
<organism evidence="2 3">
    <name type="scientific">Thiocystis violascens (strain ATCC 17096 / DSM 198 / 6111)</name>
    <name type="common">Chromatium violascens</name>
    <dbReference type="NCBI Taxonomy" id="765911"/>
    <lineage>
        <taxon>Bacteria</taxon>
        <taxon>Pseudomonadati</taxon>
        <taxon>Pseudomonadota</taxon>
        <taxon>Gammaproteobacteria</taxon>
        <taxon>Chromatiales</taxon>
        <taxon>Chromatiaceae</taxon>
        <taxon>Thiocystis</taxon>
    </lineage>
</organism>
<gene>
    <name evidence="2" type="ordered locus">Thivi_0202</name>
</gene>
<dbReference type="KEGG" id="tvi:Thivi_0202"/>